<gene>
    <name evidence="3" type="ORF">C7447_10520</name>
</gene>
<dbReference type="PROSITE" id="PS50889">
    <property type="entry name" value="S4"/>
    <property type="match status" value="1"/>
</dbReference>
<accession>A0A5S5DM46</accession>
<sequence>MILSEKHKVPILKKTIRLQEYGVGIFKTLPTKSGLKKAIKKQLVFVNGKIASTALYIKGGEIIELFKLDNNLEKKQFIFPLEVLFEDDYLAIVYKPAGILVSGNSFATIDNALTQNLTKSTKFDTVRPRPVHRLDYPTSGLLLVGKTNSCILALNKLFENKEIQKTYHAISIGKMERNGEINLPVENKEAFTEYEVLQSVFSKRFGSLNLVKLQPKTGRKHQLRRHLFSIENPILGDQDYFIENLILKGKGLYLHASHLEFTHPFTKEKISITKELPKKFRKIFPSL</sequence>
<dbReference type="PROSITE" id="PS01129">
    <property type="entry name" value="PSI_RLU"/>
    <property type="match status" value="1"/>
</dbReference>
<evidence type="ECO:0000313" key="3">
    <source>
        <dbReference type="EMBL" id="TYP97007.1"/>
    </source>
</evidence>
<dbReference type="InterPro" id="IPR006224">
    <property type="entry name" value="PsdUridine_synth_RluA-like_CS"/>
</dbReference>
<dbReference type="AlphaFoldDB" id="A0A5S5DM46"/>
<dbReference type="RefSeq" id="WP_148870944.1">
    <property type="nucleotide sequence ID" value="NZ_VNIA01000005.1"/>
</dbReference>
<evidence type="ECO:0000313" key="4">
    <source>
        <dbReference type="Proteomes" id="UP000323136"/>
    </source>
</evidence>
<dbReference type="EMBL" id="VNIA01000005">
    <property type="protein sequence ID" value="TYP97007.1"/>
    <property type="molecule type" value="Genomic_DNA"/>
</dbReference>
<dbReference type="OrthoDB" id="9807829at2"/>
<proteinExistence type="predicted"/>
<dbReference type="Proteomes" id="UP000323136">
    <property type="component" value="Unassembled WGS sequence"/>
</dbReference>
<dbReference type="InterPro" id="IPR050188">
    <property type="entry name" value="RluA_PseudoU_synthase"/>
</dbReference>
<protein>
    <submittedName>
        <fullName evidence="3">RluA family pseudouridine synthase</fullName>
    </submittedName>
</protein>
<dbReference type="InterPro" id="IPR020103">
    <property type="entry name" value="PsdUridine_synth_cat_dom_sf"/>
</dbReference>
<dbReference type="CDD" id="cd02869">
    <property type="entry name" value="PseudoU_synth_RluA_like"/>
    <property type="match status" value="1"/>
</dbReference>
<feature type="domain" description="Pseudouridine synthase RsuA/RluA-like" evidence="2">
    <location>
        <begin position="90"/>
        <end position="227"/>
    </location>
</feature>
<dbReference type="PANTHER" id="PTHR21600:SF86">
    <property type="entry name" value="PSEUDOURIDINE SYNTHASE RSUA_RLUA-LIKE DOMAIN-CONTAINING PROTEIN"/>
    <property type="match status" value="1"/>
</dbReference>
<keyword evidence="1" id="KW-0694">RNA-binding</keyword>
<evidence type="ECO:0000259" key="2">
    <source>
        <dbReference type="Pfam" id="PF00849"/>
    </source>
</evidence>
<dbReference type="SUPFAM" id="SSF55120">
    <property type="entry name" value="Pseudouridine synthase"/>
    <property type="match status" value="1"/>
</dbReference>
<keyword evidence="4" id="KW-1185">Reference proteome</keyword>
<evidence type="ECO:0000256" key="1">
    <source>
        <dbReference type="PROSITE-ProRule" id="PRU00182"/>
    </source>
</evidence>
<dbReference type="GO" id="GO:0140098">
    <property type="term" value="F:catalytic activity, acting on RNA"/>
    <property type="evidence" value="ECO:0007669"/>
    <property type="project" value="UniProtKB-ARBA"/>
</dbReference>
<name>A0A5S5DM46_9FLAO</name>
<organism evidence="3 4">
    <name type="scientific">Tenacibaculum adriaticum</name>
    <dbReference type="NCBI Taxonomy" id="413713"/>
    <lineage>
        <taxon>Bacteria</taxon>
        <taxon>Pseudomonadati</taxon>
        <taxon>Bacteroidota</taxon>
        <taxon>Flavobacteriia</taxon>
        <taxon>Flavobacteriales</taxon>
        <taxon>Flavobacteriaceae</taxon>
        <taxon>Tenacibaculum</taxon>
    </lineage>
</organism>
<reference evidence="3 4" key="1">
    <citation type="submission" date="2019-07" db="EMBL/GenBank/DDBJ databases">
        <title>Genomic Encyclopedia of Type Strains, Phase IV (KMG-IV): sequencing the most valuable type-strain genomes for metagenomic binning, comparative biology and taxonomic classification.</title>
        <authorList>
            <person name="Goeker M."/>
        </authorList>
    </citation>
    <scope>NUCLEOTIDE SEQUENCE [LARGE SCALE GENOMIC DNA]</scope>
    <source>
        <strain evidence="3 4">DSM 18961</strain>
    </source>
</reference>
<dbReference type="Pfam" id="PF00849">
    <property type="entry name" value="PseudoU_synth_2"/>
    <property type="match status" value="1"/>
</dbReference>
<dbReference type="GO" id="GO:0009982">
    <property type="term" value="F:pseudouridine synthase activity"/>
    <property type="evidence" value="ECO:0007669"/>
    <property type="project" value="InterPro"/>
</dbReference>
<comment type="caution">
    <text evidence="3">The sequence shown here is derived from an EMBL/GenBank/DDBJ whole genome shotgun (WGS) entry which is preliminary data.</text>
</comment>
<dbReference type="PANTHER" id="PTHR21600">
    <property type="entry name" value="MITOCHONDRIAL RNA PSEUDOURIDINE SYNTHASE"/>
    <property type="match status" value="1"/>
</dbReference>
<dbReference type="InterPro" id="IPR006145">
    <property type="entry name" value="PsdUridine_synth_RsuA/RluA"/>
</dbReference>
<dbReference type="GO" id="GO:0000455">
    <property type="term" value="P:enzyme-directed rRNA pseudouridine synthesis"/>
    <property type="evidence" value="ECO:0007669"/>
    <property type="project" value="TreeGrafter"/>
</dbReference>
<dbReference type="Gene3D" id="3.30.2350.10">
    <property type="entry name" value="Pseudouridine synthase"/>
    <property type="match status" value="1"/>
</dbReference>
<dbReference type="GO" id="GO:0003723">
    <property type="term" value="F:RNA binding"/>
    <property type="evidence" value="ECO:0007669"/>
    <property type="project" value="UniProtKB-KW"/>
</dbReference>